<dbReference type="HOGENOM" id="CLU_064720_0_0_2"/>
<keyword evidence="1" id="KW-0808">Transferase</keyword>
<proteinExistence type="predicted"/>
<dbReference type="AlphaFoldDB" id="D7EBY6"/>
<protein>
    <submittedName>
        <fullName evidence="1">Sulfotransferase domain-containing protein</fullName>
    </submittedName>
</protein>
<gene>
    <name evidence="1" type="ordered locus">Metev_2292</name>
</gene>
<dbReference type="SUPFAM" id="SSF52540">
    <property type="entry name" value="P-loop containing nucleoside triphosphate hydrolases"/>
    <property type="match status" value="1"/>
</dbReference>
<dbReference type="EMBL" id="CP002070">
    <property type="protein sequence ID" value="ADI75108.1"/>
    <property type="molecule type" value="Genomic_DNA"/>
</dbReference>
<dbReference type="GO" id="GO:0016740">
    <property type="term" value="F:transferase activity"/>
    <property type="evidence" value="ECO:0007669"/>
    <property type="project" value="UniProtKB-KW"/>
</dbReference>
<keyword evidence="2" id="KW-1185">Reference proteome</keyword>
<keyword evidence="1" id="KW-0614">Plasmid</keyword>
<accession>D7EBY6</accession>
<dbReference type="KEGG" id="mev:Metev_2292"/>
<name>D7EBY6_METEZ</name>
<evidence type="ECO:0000313" key="1">
    <source>
        <dbReference type="EMBL" id="ADI75108.1"/>
    </source>
</evidence>
<geneLocation type="plasmid" evidence="1 2">
    <name>pMETEV01</name>
</geneLocation>
<reference evidence="1 2" key="1">
    <citation type="submission" date="2010-06" db="EMBL/GenBank/DDBJ databases">
        <title>Complete sequence plasmid of Methanohalobium evestigatum Z-7303.</title>
        <authorList>
            <consortium name="US DOE Joint Genome Institute"/>
            <person name="Lucas S."/>
            <person name="Copeland A."/>
            <person name="Lapidus A."/>
            <person name="Cheng J.-F."/>
            <person name="Bruce D."/>
            <person name="Goodwin L."/>
            <person name="Pitluck S."/>
            <person name="Saunders E."/>
            <person name="Detter J.C."/>
            <person name="Han C."/>
            <person name="Tapia R."/>
            <person name="Land M."/>
            <person name="Hauser L."/>
            <person name="Kyrpides N."/>
            <person name="Mikhailova N."/>
            <person name="Sieprawska-Lupa M."/>
            <person name="Whitman W.B."/>
            <person name="Anderson I."/>
            <person name="Woyke T."/>
        </authorList>
    </citation>
    <scope>NUCLEOTIDE SEQUENCE [LARGE SCALE GENOMIC DNA]</scope>
    <source>
        <strain evidence="2">ATCC BAA-1072 / DSM 3721 / NBRC 107634 / OCM 161 / Z-7303</strain>
        <plasmid evidence="2">Plasmid pMETEV01</plasmid>
    </source>
</reference>
<evidence type="ECO:0000313" key="2">
    <source>
        <dbReference type="Proteomes" id="UP000000391"/>
    </source>
</evidence>
<dbReference type="RefSeq" id="WP_013195673.1">
    <property type="nucleotide sequence ID" value="NC_014254.1"/>
</dbReference>
<dbReference type="InterPro" id="IPR027417">
    <property type="entry name" value="P-loop_NTPase"/>
</dbReference>
<dbReference type="Gene3D" id="3.40.50.300">
    <property type="entry name" value="P-loop containing nucleotide triphosphate hydrolases"/>
    <property type="match status" value="1"/>
</dbReference>
<organism evidence="1 2">
    <name type="scientific">Methanohalobium evestigatum (strain ATCC BAA-1072 / DSM 3721 / NBRC 107634 / OCM 161 / Z-7303)</name>
    <dbReference type="NCBI Taxonomy" id="644295"/>
    <lineage>
        <taxon>Archaea</taxon>
        <taxon>Methanobacteriati</taxon>
        <taxon>Methanobacteriota</taxon>
        <taxon>Stenosarchaea group</taxon>
        <taxon>Methanomicrobia</taxon>
        <taxon>Methanosarcinales</taxon>
        <taxon>Methanosarcinaceae</taxon>
        <taxon>Methanohalobium</taxon>
    </lineage>
</organism>
<dbReference type="Proteomes" id="UP000000391">
    <property type="component" value="Plasmid pMETEV01"/>
</dbReference>
<dbReference type="GeneID" id="9347953"/>
<dbReference type="OrthoDB" id="143999at2157"/>
<sequence length="302" mass="34697">MDYKTSNSQKIKVIYILGSGRSGSTLIDIVLGNHPEIESKGELYDIIKKYENNELCSCDTPSQICPFWIDVINRWKEQTKIDDLAFYENLQKKVESLKGLSLLLKNKNNSNINDYIFYTQALYHSISTVSGKNIIVDSSKKPSRALAISMMPNVDLCLIHLVRDGRGVTYSGMKEGKKSLRFPLGWMYNNLLSEIVFYTIGSNKAQIRYEDFVNYPVKTLKLIGEVAGINLSQVSEKLVNKKEIKINHLLAGNRIRNYKTIKLQPDYKWKEKLSYKNQLPFLIFAWPLGIKYGYIGRKTTKK</sequence>
<dbReference type="Pfam" id="PF13469">
    <property type="entry name" value="Sulfotransfer_3"/>
    <property type="match status" value="1"/>
</dbReference>